<keyword evidence="3" id="KW-0560">Oxidoreductase</keyword>
<dbReference type="EMBL" id="JADIMX010000014">
    <property type="protein sequence ID" value="MBO8433822.1"/>
    <property type="molecule type" value="Genomic_DNA"/>
</dbReference>
<comment type="catalytic activity">
    <reaction evidence="6">
        <text>precorrin-2 + NAD(+) = sirohydrochlorin + NADH + 2 H(+)</text>
        <dbReference type="Rhea" id="RHEA:15613"/>
        <dbReference type="ChEBI" id="CHEBI:15378"/>
        <dbReference type="ChEBI" id="CHEBI:57540"/>
        <dbReference type="ChEBI" id="CHEBI:57945"/>
        <dbReference type="ChEBI" id="CHEBI:58351"/>
        <dbReference type="ChEBI" id="CHEBI:58827"/>
        <dbReference type="EC" id="1.3.1.76"/>
    </reaction>
</comment>
<comment type="caution">
    <text evidence="7">The sequence shown here is derived from an EMBL/GenBank/DDBJ whole genome shotgun (WGS) entry which is preliminary data.</text>
</comment>
<evidence type="ECO:0000313" key="7">
    <source>
        <dbReference type="EMBL" id="MBO8433822.1"/>
    </source>
</evidence>
<dbReference type="InterPro" id="IPR036291">
    <property type="entry name" value="NAD(P)-bd_dom_sf"/>
</dbReference>
<dbReference type="InterPro" id="IPR006367">
    <property type="entry name" value="Sirohaem_synthase_N"/>
</dbReference>
<dbReference type="SUPFAM" id="SSF51735">
    <property type="entry name" value="NAD(P)-binding Rossmann-fold domains"/>
    <property type="match status" value="1"/>
</dbReference>
<dbReference type="GO" id="GO:0019354">
    <property type="term" value="P:siroheme biosynthetic process"/>
    <property type="evidence" value="ECO:0007669"/>
    <property type="project" value="InterPro"/>
</dbReference>
<proteinExistence type="predicted"/>
<dbReference type="PANTHER" id="PTHR35330">
    <property type="entry name" value="SIROHEME BIOSYNTHESIS PROTEIN MET8"/>
    <property type="match status" value="1"/>
</dbReference>
<reference evidence="7" key="1">
    <citation type="submission" date="2020-10" db="EMBL/GenBank/DDBJ databases">
        <authorList>
            <person name="Gilroy R."/>
        </authorList>
    </citation>
    <scope>NUCLEOTIDE SEQUENCE</scope>
    <source>
        <strain evidence="7">F6-4510</strain>
    </source>
</reference>
<protein>
    <recommendedName>
        <fullName evidence="2">precorrin-2 dehydrogenase</fullName>
        <ecNumber evidence="2">1.3.1.76</ecNumber>
    </recommendedName>
</protein>
<comment type="pathway">
    <text evidence="1">Porphyrin-containing compound metabolism; siroheme biosynthesis; sirohydrochlorin from precorrin-2: step 1/1.</text>
</comment>
<evidence type="ECO:0000256" key="4">
    <source>
        <dbReference type="ARBA" id="ARBA00023027"/>
    </source>
</evidence>
<dbReference type="NCBIfam" id="TIGR01470">
    <property type="entry name" value="cysG_Nterm"/>
    <property type="match status" value="1"/>
</dbReference>
<dbReference type="PANTHER" id="PTHR35330:SF1">
    <property type="entry name" value="SIROHEME BIOSYNTHESIS PROTEIN MET8"/>
    <property type="match status" value="1"/>
</dbReference>
<evidence type="ECO:0000256" key="1">
    <source>
        <dbReference type="ARBA" id="ARBA00005010"/>
    </source>
</evidence>
<accession>A0A9D9H3G6</accession>
<dbReference type="AlphaFoldDB" id="A0A9D9H3G6"/>
<keyword evidence="4" id="KW-0520">NAD</keyword>
<evidence type="ECO:0000313" key="8">
    <source>
        <dbReference type="Proteomes" id="UP000823611"/>
    </source>
</evidence>
<dbReference type="InterPro" id="IPR028161">
    <property type="entry name" value="Met8-like"/>
</dbReference>
<reference evidence="7" key="2">
    <citation type="journal article" date="2021" name="PeerJ">
        <title>Extensive microbial diversity within the chicken gut microbiome revealed by metagenomics and culture.</title>
        <authorList>
            <person name="Gilroy R."/>
            <person name="Ravi A."/>
            <person name="Getino M."/>
            <person name="Pursley I."/>
            <person name="Horton D.L."/>
            <person name="Alikhan N.F."/>
            <person name="Baker D."/>
            <person name="Gharbi K."/>
            <person name="Hall N."/>
            <person name="Watson M."/>
            <person name="Adriaenssens E.M."/>
            <person name="Foster-Nyarko E."/>
            <person name="Jarju S."/>
            <person name="Secka A."/>
            <person name="Antonio M."/>
            <person name="Oren A."/>
            <person name="Chaudhuri R.R."/>
            <person name="La Ragione R."/>
            <person name="Hildebrand F."/>
            <person name="Pallen M.J."/>
        </authorList>
    </citation>
    <scope>NUCLEOTIDE SEQUENCE</scope>
    <source>
        <strain evidence="7">F6-4510</strain>
    </source>
</reference>
<dbReference type="GO" id="GO:0004325">
    <property type="term" value="F:ferrochelatase activity"/>
    <property type="evidence" value="ECO:0007669"/>
    <property type="project" value="InterPro"/>
</dbReference>
<evidence type="ECO:0000256" key="3">
    <source>
        <dbReference type="ARBA" id="ARBA00023002"/>
    </source>
</evidence>
<dbReference type="Proteomes" id="UP000823611">
    <property type="component" value="Unassembled WGS sequence"/>
</dbReference>
<dbReference type="SUPFAM" id="SSF75615">
    <property type="entry name" value="Siroheme synthase middle domains-like"/>
    <property type="match status" value="1"/>
</dbReference>
<evidence type="ECO:0000256" key="6">
    <source>
        <dbReference type="ARBA" id="ARBA00047561"/>
    </source>
</evidence>
<evidence type="ECO:0000256" key="5">
    <source>
        <dbReference type="ARBA" id="ARBA00023244"/>
    </source>
</evidence>
<sequence length="197" mass="22347">MKGLPIFINMEDKKVLVVGGGNSAFIKIRKLLDFQCDVTVLAKDFLPEIRELKGINIINKSFEEKDIENFFIIVASADVKTNELVYNCAKAKGILCSVSTGKGSGDFIFPAHRRNDRLTVTVSTDGGFPALSKKLCSKIDLSLGTKIEFFERKRREVIDNIEDLALRKKVLNEIIEDDIIYSDDYIEKTENILKRYF</sequence>
<dbReference type="Pfam" id="PF13241">
    <property type="entry name" value="NAD_binding_7"/>
    <property type="match status" value="1"/>
</dbReference>
<gene>
    <name evidence="7" type="ORF">IAC55_00685</name>
</gene>
<dbReference type="Gene3D" id="3.40.50.720">
    <property type="entry name" value="NAD(P)-binding Rossmann-like Domain"/>
    <property type="match status" value="1"/>
</dbReference>
<dbReference type="GO" id="GO:0043115">
    <property type="term" value="F:precorrin-2 dehydrogenase activity"/>
    <property type="evidence" value="ECO:0007669"/>
    <property type="project" value="UniProtKB-EC"/>
</dbReference>
<organism evidence="7 8">
    <name type="scientific">Candidatus Fimicola merdigallinarum</name>
    <dbReference type="NCBI Taxonomy" id="2840819"/>
    <lineage>
        <taxon>Bacteria</taxon>
        <taxon>Bacillati</taxon>
        <taxon>Bacillota</taxon>
        <taxon>Clostridia</taxon>
        <taxon>Lachnospirales</taxon>
        <taxon>Lachnospiraceae</taxon>
        <taxon>Lachnospiraceae incertae sedis</taxon>
        <taxon>Candidatus Fimicola</taxon>
    </lineage>
</organism>
<dbReference type="EC" id="1.3.1.76" evidence="2"/>
<evidence type="ECO:0000256" key="2">
    <source>
        <dbReference type="ARBA" id="ARBA00012400"/>
    </source>
</evidence>
<keyword evidence="5" id="KW-0627">Porphyrin biosynthesis</keyword>
<name>A0A9D9H3G6_9FIRM</name>